<feature type="transmembrane region" description="Helical" evidence="1">
    <location>
        <begin position="82"/>
        <end position="106"/>
    </location>
</feature>
<dbReference type="Proteomes" id="UP000182573">
    <property type="component" value="Unassembled WGS sequence"/>
</dbReference>
<feature type="transmembrane region" description="Helical" evidence="1">
    <location>
        <begin position="40"/>
        <end position="61"/>
    </location>
</feature>
<keyword evidence="1" id="KW-0472">Membrane</keyword>
<proteinExistence type="predicted"/>
<keyword evidence="1" id="KW-1133">Transmembrane helix</keyword>
<name>A0A1H3AES1_HALVA</name>
<evidence type="ECO:0000313" key="3">
    <source>
        <dbReference type="Proteomes" id="UP000182573"/>
    </source>
</evidence>
<protein>
    <submittedName>
        <fullName evidence="2">Uncharacterized protein</fullName>
    </submittedName>
</protein>
<evidence type="ECO:0000313" key="2">
    <source>
        <dbReference type="EMBL" id="SDX27808.1"/>
    </source>
</evidence>
<gene>
    <name evidence="2" type="ORF">SAMN05443574_12413</name>
</gene>
<reference evidence="2 3" key="1">
    <citation type="submission" date="2016-10" db="EMBL/GenBank/DDBJ databases">
        <authorList>
            <person name="de Groot N.N."/>
        </authorList>
    </citation>
    <scope>NUCLEOTIDE SEQUENCE [LARGE SCALE GENOMIC DNA]</scope>
    <source>
        <strain evidence="2 3">DSM 3756</strain>
    </source>
</reference>
<organism evidence="2 3">
    <name type="scientific">Haloarcula vallismortis</name>
    <name type="common">Halobacterium vallismortis</name>
    <dbReference type="NCBI Taxonomy" id="28442"/>
    <lineage>
        <taxon>Archaea</taxon>
        <taxon>Methanobacteriati</taxon>
        <taxon>Methanobacteriota</taxon>
        <taxon>Stenosarchaea group</taxon>
        <taxon>Halobacteria</taxon>
        <taxon>Halobacteriales</taxon>
        <taxon>Haloarculaceae</taxon>
        <taxon>Haloarcula</taxon>
    </lineage>
</organism>
<sequence length="129" mass="13560">MPVNRTEAVSEALIHVSDKLGYGVQELYQVYTKGQAVEGMVTLVVTAGVLGFAALSSAVVYRKGRQLEEDSKVEFDAEDKTGFTVAAGLAVLMIGVFVAAAVHPALVQIFAPEYMAAKELVQAAGGAIQ</sequence>
<dbReference type="EMBL" id="FNOF01000024">
    <property type="protein sequence ID" value="SDX27808.1"/>
    <property type="molecule type" value="Genomic_DNA"/>
</dbReference>
<keyword evidence="1" id="KW-0812">Transmembrane</keyword>
<evidence type="ECO:0000256" key="1">
    <source>
        <dbReference type="SAM" id="Phobius"/>
    </source>
</evidence>
<dbReference type="RefSeq" id="WP_004515768.1">
    <property type="nucleotide sequence ID" value="NZ_FNOF01000024.1"/>
</dbReference>
<accession>A0A1H3AES1</accession>
<dbReference type="AlphaFoldDB" id="A0A1H3AES1"/>